<dbReference type="SUPFAM" id="SSF48264">
    <property type="entry name" value="Cytochrome P450"/>
    <property type="match status" value="1"/>
</dbReference>
<evidence type="ECO:0000256" key="26">
    <source>
        <dbReference type="ARBA" id="ARBA00045141"/>
    </source>
</evidence>
<dbReference type="GO" id="GO:0016705">
    <property type="term" value="F:oxidoreductase activity, acting on paired donors, with incorporation or reduction of molecular oxygen"/>
    <property type="evidence" value="ECO:0007669"/>
    <property type="project" value="InterPro"/>
</dbReference>
<dbReference type="GO" id="GO:0106256">
    <property type="term" value="F:hydroperoxy icosatetraenoate dehydratase activity"/>
    <property type="evidence" value="ECO:0007669"/>
    <property type="project" value="UniProtKB-EC"/>
</dbReference>
<dbReference type="GO" id="GO:0005789">
    <property type="term" value="C:endoplasmic reticulum membrane"/>
    <property type="evidence" value="ECO:0007669"/>
    <property type="project" value="UniProtKB-SubCell"/>
</dbReference>
<evidence type="ECO:0000256" key="19">
    <source>
        <dbReference type="ARBA" id="ARBA00023098"/>
    </source>
</evidence>
<dbReference type="GeneID" id="111660836"/>
<evidence type="ECO:0000256" key="27">
    <source>
        <dbReference type="PIRNR" id="PIRNR000047"/>
    </source>
</evidence>
<dbReference type="FunFam" id="1.10.630.10:FF:000025">
    <property type="entry name" value="Prostaglandin I2 (prostacyclin) synthase"/>
    <property type="match status" value="1"/>
</dbReference>
<evidence type="ECO:0000256" key="5">
    <source>
        <dbReference type="ARBA" id="ARBA00010617"/>
    </source>
</evidence>
<keyword evidence="10" id="KW-0444">Lipid biosynthesis</keyword>
<evidence type="ECO:0000256" key="9">
    <source>
        <dbReference type="ARBA" id="ARBA00022501"/>
    </source>
</evidence>
<feature type="binding site" evidence="29">
    <location>
        <position position="109"/>
    </location>
    <ligand>
        <name>substrate</name>
    </ligand>
</feature>
<keyword evidence="30" id="KW-0732">Signal</keyword>
<keyword evidence="11" id="KW-0643">Prostaglandin biosynthesis</keyword>
<evidence type="ECO:0000256" key="6">
    <source>
        <dbReference type="ARBA" id="ARBA00012204"/>
    </source>
</evidence>
<accession>A0A3B4YCR6</accession>
<dbReference type="GO" id="GO:0001516">
    <property type="term" value="P:prostaglandin biosynthetic process"/>
    <property type="evidence" value="ECO:0007669"/>
    <property type="project" value="UniProtKB-KW"/>
</dbReference>
<evidence type="ECO:0000256" key="24">
    <source>
        <dbReference type="ARBA" id="ARBA00031205"/>
    </source>
</evidence>
<dbReference type="EC" id="4.2.1.152" evidence="7"/>
<evidence type="ECO:0000256" key="30">
    <source>
        <dbReference type="SAM" id="SignalP"/>
    </source>
</evidence>
<feature type="signal peptide" evidence="30">
    <location>
        <begin position="1"/>
        <end position="19"/>
    </location>
</feature>
<keyword evidence="9" id="KW-0644">Prostaglandin metabolism</keyword>
<dbReference type="InterPro" id="IPR024204">
    <property type="entry name" value="Cyt_P450_CYP7A1-type"/>
</dbReference>
<evidence type="ECO:0000256" key="17">
    <source>
        <dbReference type="ARBA" id="ARBA00022989"/>
    </source>
</evidence>
<evidence type="ECO:0000256" key="15">
    <source>
        <dbReference type="ARBA" id="ARBA00022824"/>
    </source>
</evidence>
<comment type="catalytic activity">
    <reaction evidence="1">
        <text>prostaglandin H2 = prostaglandin I2</text>
        <dbReference type="Rhea" id="RHEA:23580"/>
        <dbReference type="ChEBI" id="CHEBI:57403"/>
        <dbReference type="ChEBI" id="CHEBI:57405"/>
        <dbReference type="EC" id="5.3.99.4"/>
    </reaction>
    <physiologicalReaction direction="left-to-right" evidence="1">
        <dbReference type="Rhea" id="RHEA:23581"/>
    </physiologicalReaction>
</comment>
<evidence type="ECO:0000256" key="13">
    <source>
        <dbReference type="ARBA" id="ARBA00022692"/>
    </source>
</evidence>
<evidence type="ECO:0000313" key="31">
    <source>
        <dbReference type="Ensembl" id="ENSSLDP00000028515.1"/>
    </source>
</evidence>
<dbReference type="InterPro" id="IPR001128">
    <property type="entry name" value="Cyt_P450"/>
</dbReference>
<dbReference type="RefSeq" id="XP_023270013.1">
    <property type="nucleotide sequence ID" value="XM_023414245.1"/>
</dbReference>
<dbReference type="AlphaFoldDB" id="A0A3B4YCR6"/>
<feature type="binding site" evidence="29">
    <location>
        <position position="276"/>
    </location>
    <ligand>
        <name>substrate</name>
    </ligand>
</feature>
<evidence type="ECO:0000256" key="3">
    <source>
        <dbReference type="ARBA" id="ARBA00001971"/>
    </source>
</evidence>
<evidence type="ECO:0000313" key="32">
    <source>
        <dbReference type="Proteomes" id="UP000261360"/>
    </source>
</evidence>
<keyword evidence="22" id="KW-0413">Isomerase</keyword>
<sequence length="486" mass="55880">MIWTICLLVQAALLYFILTHRSRSKSEPPLDKGLIPWLGHALEFGKDASKFLSRMKLKHGDIFTVRAAGRYVTVLLDPHSYDEAIKDSECLDFTRYAQVLMERIFNLRLPHHQPHKAKAMMTKHFMGMNLDALNSTVSRHLQALLKAEMPQNRKDWKEEGLFDFSYSLLFKAGYLTLFGGEQNNNSSDPSSVYEEYKKFDGLLTKMARGTLKPEEKRTAHSVQQRLWELLAPAGLTEDSGSSPWLHGYRRLLQEEGADEDTQRKAILMQLWATQGNVGPATFWLLGYLLTNPEALMAVKREFSQISQMETSETPLTDRLMNTPVFGSALEEALRLTAAPFITREVVKEKTLHMADGQEYLLRKGDRMCLFPFISPQMDPEIYHEPQKYKYNRFLNEDGSVKKHFYKGGRRLKYYTMPWGAGTNGCVGKQFAINTIRQFVYMVLTNYDLELCDPNAQMPEVNASRYGFGMLQPEGDLLVRYKLRNTH</sequence>
<dbReference type="PIRSF" id="PIRSF000047">
    <property type="entry name" value="Cytochrome_CYPVIIA1"/>
    <property type="match status" value="1"/>
</dbReference>
<feature type="binding site" evidence="29">
    <location>
        <position position="366"/>
    </location>
    <ligand>
        <name>substrate</name>
    </ligand>
</feature>
<keyword evidence="19" id="KW-0443">Lipid metabolism</keyword>
<dbReference type="GO" id="GO:0008116">
    <property type="term" value="F:prostaglandin-I synthase activity"/>
    <property type="evidence" value="ECO:0007669"/>
    <property type="project" value="UniProtKB-EC"/>
</dbReference>
<keyword evidence="32" id="KW-1185">Reference proteome</keyword>
<evidence type="ECO:0000256" key="10">
    <source>
        <dbReference type="ARBA" id="ARBA00022516"/>
    </source>
</evidence>
<comment type="catalytic activity">
    <reaction evidence="2">
        <text>a hydroperoxyeicosatetraenoate = an oxoeicosatetraenoate + H2O</text>
        <dbReference type="Rhea" id="RHEA:55556"/>
        <dbReference type="ChEBI" id="CHEBI:15377"/>
        <dbReference type="ChEBI" id="CHEBI:59720"/>
        <dbReference type="ChEBI" id="CHEBI:131859"/>
        <dbReference type="EC" id="4.2.1.152"/>
    </reaction>
    <physiologicalReaction direction="left-to-right" evidence="2">
        <dbReference type="Rhea" id="RHEA:55557"/>
    </physiologicalReaction>
</comment>
<dbReference type="Pfam" id="PF00067">
    <property type="entry name" value="p450"/>
    <property type="match status" value="1"/>
</dbReference>
<evidence type="ECO:0000256" key="23">
    <source>
        <dbReference type="ARBA" id="ARBA00023239"/>
    </source>
</evidence>
<keyword evidence="13" id="KW-0812">Transmembrane</keyword>
<dbReference type="PANTHER" id="PTHR24306:SF4">
    <property type="entry name" value="PROSTACYCLIN SYNTHASE"/>
    <property type="match status" value="1"/>
</dbReference>
<dbReference type="OrthoDB" id="6692864at2759"/>
<keyword evidence="16" id="KW-0276">Fatty acid metabolism</keyword>
<evidence type="ECO:0000256" key="2">
    <source>
        <dbReference type="ARBA" id="ARBA00001719"/>
    </source>
</evidence>
<keyword evidence="15 27" id="KW-0256">Endoplasmic reticulum</keyword>
<dbReference type="PANTHER" id="PTHR24306">
    <property type="match status" value="1"/>
</dbReference>
<keyword evidence="14 27" id="KW-0479">Metal-binding</keyword>
<dbReference type="GeneTree" id="ENSGT00940000153709"/>
<evidence type="ECO:0000256" key="16">
    <source>
        <dbReference type="ARBA" id="ARBA00022832"/>
    </source>
</evidence>
<feature type="binding site" evidence="29">
    <location>
        <position position="103"/>
    </location>
    <ligand>
        <name>substrate</name>
    </ligand>
</feature>
<evidence type="ECO:0000256" key="7">
    <source>
        <dbReference type="ARBA" id="ARBA00013084"/>
    </source>
</evidence>
<evidence type="ECO:0000256" key="1">
    <source>
        <dbReference type="ARBA" id="ARBA00000463"/>
    </source>
</evidence>
<evidence type="ECO:0000256" key="14">
    <source>
        <dbReference type="ARBA" id="ARBA00022723"/>
    </source>
</evidence>
<evidence type="ECO:0000256" key="8">
    <source>
        <dbReference type="ARBA" id="ARBA00017409"/>
    </source>
</evidence>
<feature type="binding site" description="axial binding residue" evidence="28">
    <location>
        <position position="425"/>
    </location>
    <ligand>
        <name>heme</name>
        <dbReference type="ChEBI" id="CHEBI:30413"/>
    </ligand>
    <ligandPart>
        <name>Fe</name>
        <dbReference type="ChEBI" id="CHEBI:18248"/>
    </ligandPart>
</feature>
<evidence type="ECO:0000256" key="29">
    <source>
        <dbReference type="PIRSR" id="PIRSR000047-2"/>
    </source>
</evidence>
<comment type="similarity">
    <text evidence="5 27">Belongs to the cytochrome P450 family.</text>
</comment>
<evidence type="ECO:0000256" key="11">
    <source>
        <dbReference type="ARBA" id="ARBA00022585"/>
    </source>
</evidence>
<reference evidence="31" key="1">
    <citation type="submission" date="2025-08" db="UniProtKB">
        <authorList>
            <consortium name="Ensembl"/>
        </authorList>
    </citation>
    <scope>IDENTIFICATION</scope>
</reference>
<protein>
    <recommendedName>
        <fullName evidence="8">Prostacyclin synthase</fullName>
        <ecNumber evidence="7">4.2.1.152</ecNumber>
        <ecNumber evidence="6">5.3.99.4</ecNumber>
    </recommendedName>
    <alternativeName>
        <fullName evidence="25">Hydroperoxy icosatetraenoate dehydratase</fullName>
    </alternativeName>
    <alternativeName>
        <fullName evidence="24">Prostaglandin I2 synthase</fullName>
    </alternativeName>
</protein>
<keyword evidence="12 27" id="KW-0349">Heme</keyword>
<evidence type="ECO:0000256" key="4">
    <source>
        <dbReference type="ARBA" id="ARBA00004389"/>
    </source>
</evidence>
<reference evidence="31" key="2">
    <citation type="submission" date="2025-09" db="UniProtKB">
        <authorList>
            <consortium name="Ensembl"/>
        </authorList>
    </citation>
    <scope>IDENTIFICATION</scope>
</reference>
<dbReference type="STRING" id="1841481.ENSSLDP00000028515"/>
<dbReference type="Ensembl" id="ENSSLDT00000029360.1">
    <property type="protein sequence ID" value="ENSSLDP00000028515.1"/>
    <property type="gene ID" value="ENSSLDG00000022039.1"/>
</dbReference>
<dbReference type="InterPro" id="IPR002403">
    <property type="entry name" value="Cyt_P450_E_grp-IV"/>
</dbReference>
<dbReference type="PRINTS" id="PR00465">
    <property type="entry name" value="EP450IV"/>
</dbReference>
<comment type="subcellular location">
    <subcellularLocation>
        <location evidence="4">Endoplasmic reticulum membrane</location>
        <topology evidence="4">Single-pass membrane protein</topology>
    </subcellularLocation>
</comment>
<dbReference type="EC" id="5.3.99.4" evidence="6"/>
<comment type="cofactor">
    <cofactor evidence="3 27 28">
        <name>heme</name>
        <dbReference type="ChEBI" id="CHEBI:30413"/>
    </cofactor>
</comment>
<keyword evidence="18 27" id="KW-0408">Iron</keyword>
<keyword evidence="20 27" id="KW-0472">Membrane</keyword>
<dbReference type="InterPro" id="IPR036396">
    <property type="entry name" value="Cyt_P450_sf"/>
</dbReference>
<evidence type="ECO:0000256" key="12">
    <source>
        <dbReference type="ARBA" id="ARBA00022617"/>
    </source>
</evidence>
<organism evidence="31 32">
    <name type="scientific">Seriola lalandi dorsalis</name>
    <dbReference type="NCBI Taxonomy" id="1841481"/>
    <lineage>
        <taxon>Eukaryota</taxon>
        <taxon>Metazoa</taxon>
        <taxon>Chordata</taxon>
        <taxon>Craniata</taxon>
        <taxon>Vertebrata</taxon>
        <taxon>Euteleostomi</taxon>
        <taxon>Actinopterygii</taxon>
        <taxon>Neopterygii</taxon>
        <taxon>Teleostei</taxon>
        <taxon>Neoteleostei</taxon>
        <taxon>Acanthomorphata</taxon>
        <taxon>Carangaria</taxon>
        <taxon>Carangiformes</taxon>
        <taxon>Carangidae</taxon>
        <taxon>Seriola</taxon>
    </lineage>
</organism>
<dbReference type="GO" id="GO:0004497">
    <property type="term" value="F:monooxygenase activity"/>
    <property type="evidence" value="ECO:0007669"/>
    <property type="project" value="InterPro"/>
</dbReference>
<dbReference type="GO" id="GO:0020037">
    <property type="term" value="F:heme binding"/>
    <property type="evidence" value="ECO:0007669"/>
    <property type="project" value="InterPro"/>
</dbReference>
<evidence type="ECO:0000256" key="28">
    <source>
        <dbReference type="PIRSR" id="PIRSR000047-1"/>
    </source>
</evidence>
<evidence type="ECO:0000256" key="20">
    <source>
        <dbReference type="ARBA" id="ARBA00023136"/>
    </source>
</evidence>
<keyword evidence="23" id="KW-0456">Lyase</keyword>
<evidence type="ECO:0000256" key="22">
    <source>
        <dbReference type="ARBA" id="ARBA00023235"/>
    </source>
</evidence>
<dbReference type="Gene3D" id="1.10.630.10">
    <property type="entry name" value="Cytochrome P450"/>
    <property type="match status" value="1"/>
</dbReference>
<proteinExistence type="inferred from homology"/>
<keyword evidence="17" id="KW-1133">Transmembrane helix</keyword>
<evidence type="ECO:0000256" key="25">
    <source>
        <dbReference type="ARBA" id="ARBA00033404"/>
    </source>
</evidence>
<evidence type="ECO:0000256" key="18">
    <source>
        <dbReference type="ARBA" id="ARBA00023004"/>
    </source>
</evidence>
<feature type="chain" id="PRO_5017367464" description="Prostacyclin synthase" evidence="30">
    <location>
        <begin position="20"/>
        <end position="486"/>
    </location>
</feature>
<evidence type="ECO:0000256" key="21">
    <source>
        <dbReference type="ARBA" id="ARBA00023160"/>
    </source>
</evidence>
<dbReference type="GO" id="GO:0005506">
    <property type="term" value="F:iron ion binding"/>
    <property type="evidence" value="ECO:0007669"/>
    <property type="project" value="InterPro"/>
</dbReference>
<name>A0A3B4YCR6_SERLL</name>
<keyword evidence="21" id="KW-0275">Fatty acid biosynthesis</keyword>
<dbReference type="Proteomes" id="UP000261360">
    <property type="component" value="Unplaced"/>
</dbReference>
<comment type="function">
    <text evidence="26">Catalyzes the biosynthesis and metabolism of eicosanoids. Catalyzes the isomerization of prostaglandin H2 to prostacyclin (= prostaglandin I2), a potent mediator of vasodilation and inhibitor of platelet aggregation. Additionally, displays dehydratase activity, toward hydroperoxyeicosatetraenoates (HPETEs), especially toward (15S)-hydroperoxy-(5Z,8Z,11Z,13E)-eicosatetraenoate (15(S)-HPETE).</text>
</comment>